<keyword evidence="3" id="KW-1003">Cell membrane</keyword>
<dbReference type="PANTHER" id="PTHR30627:SF2">
    <property type="entry name" value="PEPTIDOGLYCAN D,D-TRANSPEPTIDASE MRDA"/>
    <property type="match status" value="1"/>
</dbReference>
<keyword evidence="8" id="KW-0133">Cell shape</keyword>
<dbReference type="GO" id="GO:0008360">
    <property type="term" value="P:regulation of cell shape"/>
    <property type="evidence" value="ECO:0007669"/>
    <property type="project" value="UniProtKB-KW"/>
</dbReference>
<dbReference type="Gene3D" id="3.40.710.10">
    <property type="entry name" value="DD-peptidase/beta-lactamase superfamily"/>
    <property type="match status" value="1"/>
</dbReference>
<accession>A0A1F4VAF6</accession>
<evidence type="ECO:0000313" key="17">
    <source>
        <dbReference type="Proteomes" id="UP000178127"/>
    </source>
</evidence>
<sequence length="645" mass="70928">MKNILLEEFDKFNEKTMKHFRKKEAIPVIGVEAGYKPIINEFAINGRTKLVTYFSLVFLVLFIGAVFVGKAFFLQIVAGDTYNELSNKNRIRKITSQPERGVIFDRNKKIIARNKPAFGVEMNTDICSLGRKDLDLCKTLTYKINEYIPIDLSRILKEIDDGKNIIILASGLQKEDLIKLESNISQIPSVTVSTSPQRDYLYNNVFAHVVGYVGLGDTLEPIIVGKSGVEEFYDSFISGVPGGKIVEVDALGSSYKLISEEKSIPGKDIILNLDLELQKKAYELLEKAVKTEKEDKQDKVVGGAILAQNPLTGVVLALASYPSFDPNVLVGGISFEEYKKLSNDPSFPFYNRAVSAGYPPGSTFKIVTASAALEQKVINQADEIVDNGFIQVGSYVFRNWKTDGHGNVNLLRALQVSNDTYFYTVGGGHGGIGGLGIENLFSWGQKFGLGRKTGIDIPGESDGFMPDGKYKEWYLGDTYITSIGQGDVLTTPLQINNITSYFANGGVLYKPQIVKEVFGESPKIEVIAKDLVNPDTYNLIRTGLKMAVEPGGTGYPLFDFSRRHGGIELGGKTGTSEYINSKGEPKTHAWFTVFGPYNIGLEYFKNLGPKITPISLTVFLEGGGSGSDDAAPIAKELLDLWFSQK</sequence>
<dbReference type="GO" id="GO:0006508">
    <property type="term" value="P:proteolysis"/>
    <property type="evidence" value="ECO:0007669"/>
    <property type="project" value="UniProtKB-KW"/>
</dbReference>
<dbReference type="SUPFAM" id="SSF56601">
    <property type="entry name" value="beta-lactamase/transpeptidase-like"/>
    <property type="match status" value="1"/>
</dbReference>
<name>A0A1F4VAF6_UNCKA</name>
<gene>
    <name evidence="16" type="ORF">A3D91_02210</name>
</gene>
<dbReference type="GO" id="GO:0008658">
    <property type="term" value="F:penicillin binding"/>
    <property type="evidence" value="ECO:0007669"/>
    <property type="project" value="InterPro"/>
</dbReference>
<dbReference type="Pfam" id="PF00905">
    <property type="entry name" value="Transpeptidase"/>
    <property type="match status" value="1"/>
</dbReference>
<evidence type="ECO:0000256" key="7">
    <source>
        <dbReference type="ARBA" id="ARBA00022801"/>
    </source>
</evidence>
<evidence type="ECO:0000256" key="9">
    <source>
        <dbReference type="ARBA" id="ARBA00022984"/>
    </source>
</evidence>
<keyword evidence="6 13" id="KW-0812">Transmembrane</keyword>
<feature type="transmembrane region" description="Helical" evidence="13">
    <location>
        <begin position="50"/>
        <end position="73"/>
    </location>
</feature>
<feature type="domain" description="Penicillin-binding protein transpeptidase" evidence="14">
    <location>
        <begin position="303"/>
        <end position="596"/>
    </location>
</feature>
<evidence type="ECO:0000256" key="1">
    <source>
        <dbReference type="ARBA" id="ARBA00004167"/>
    </source>
</evidence>
<evidence type="ECO:0000256" key="4">
    <source>
        <dbReference type="ARBA" id="ARBA00022519"/>
    </source>
</evidence>
<dbReference type="GO" id="GO:0009002">
    <property type="term" value="F:serine-type D-Ala-D-Ala carboxypeptidase activity"/>
    <property type="evidence" value="ECO:0007669"/>
    <property type="project" value="InterPro"/>
</dbReference>
<dbReference type="Gene3D" id="3.90.1310.10">
    <property type="entry name" value="Penicillin-binding protein 2a (Domain 2)"/>
    <property type="match status" value="1"/>
</dbReference>
<dbReference type="PANTHER" id="PTHR30627">
    <property type="entry name" value="PEPTIDOGLYCAN D,D-TRANSPEPTIDASE"/>
    <property type="match status" value="1"/>
</dbReference>
<dbReference type="Pfam" id="PF03717">
    <property type="entry name" value="PBP_dimer"/>
    <property type="match status" value="1"/>
</dbReference>
<evidence type="ECO:0000256" key="8">
    <source>
        <dbReference type="ARBA" id="ARBA00022960"/>
    </source>
</evidence>
<evidence type="ECO:0000256" key="12">
    <source>
        <dbReference type="ARBA" id="ARBA00023316"/>
    </source>
</evidence>
<comment type="caution">
    <text evidence="16">The sequence shown here is derived from an EMBL/GenBank/DDBJ whole genome shotgun (WGS) entry which is preliminary data.</text>
</comment>
<dbReference type="NCBIfam" id="TIGR03423">
    <property type="entry name" value="pbp2_mrdA"/>
    <property type="match status" value="1"/>
</dbReference>
<reference evidence="16 17" key="1">
    <citation type="journal article" date="2016" name="Nat. Commun.">
        <title>Thousands of microbial genomes shed light on interconnected biogeochemical processes in an aquifer system.</title>
        <authorList>
            <person name="Anantharaman K."/>
            <person name="Brown C.T."/>
            <person name="Hug L.A."/>
            <person name="Sharon I."/>
            <person name="Castelle C.J."/>
            <person name="Probst A.J."/>
            <person name="Thomas B.C."/>
            <person name="Singh A."/>
            <person name="Wilkins M.J."/>
            <person name="Karaoz U."/>
            <person name="Brodie E.L."/>
            <person name="Williams K.H."/>
            <person name="Hubbard S.S."/>
            <person name="Banfield J.F."/>
        </authorList>
    </citation>
    <scope>NUCLEOTIDE SEQUENCE [LARGE SCALE GENOMIC DNA]</scope>
</reference>
<dbReference type="InterPro" id="IPR012338">
    <property type="entry name" value="Beta-lactam/transpept-like"/>
</dbReference>
<dbReference type="Proteomes" id="UP000178127">
    <property type="component" value="Unassembled WGS sequence"/>
</dbReference>
<dbReference type="AlphaFoldDB" id="A0A1F4VAF6"/>
<keyword evidence="5" id="KW-0645">Protease</keyword>
<dbReference type="GO" id="GO:0071555">
    <property type="term" value="P:cell wall organization"/>
    <property type="evidence" value="ECO:0007669"/>
    <property type="project" value="UniProtKB-KW"/>
</dbReference>
<evidence type="ECO:0000256" key="10">
    <source>
        <dbReference type="ARBA" id="ARBA00022989"/>
    </source>
</evidence>
<organism evidence="16 17">
    <name type="scientific">candidate division WWE3 bacterium RIFCSPHIGHO2_02_FULL_38_14</name>
    <dbReference type="NCBI Taxonomy" id="1802620"/>
    <lineage>
        <taxon>Bacteria</taxon>
        <taxon>Katanobacteria</taxon>
    </lineage>
</organism>
<feature type="domain" description="Penicillin-binding protein dimerisation" evidence="15">
    <location>
        <begin position="96"/>
        <end position="253"/>
    </location>
</feature>
<evidence type="ECO:0000256" key="5">
    <source>
        <dbReference type="ARBA" id="ARBA00022670"/>
    </source>
</evidence>
<evidence type="ECO:0000256" key="6">
    <source>
        <dbReference type="ARBA" id="ARBA00022692"/>
    </source>
</evidence>
<comment type="subcellular location">
    <subcellularLocation>
        <location evidence="2">Cell membrane</location>
    </subcellularLocation>
    <subcellularLocation>
        <location evidence="1">Membrane</location>
        <topology evidence="1">Single-pass membrane protein</topology>
    </subcellularLocation>
</comment>
<dbReference type="InterPro" id="IPR050515">
    <property type="entry name" value="Beta-lactam/transpept"/>
</dbReference>
<dbReference type="SUPFAM" id="SSF56519">
    <property type="entry name" value="Penicillin binding protein dimerisation domain"/>
    <property type="match status" value="1"/>
</dbReference>
<evidence type="ECO:0000256" key="11">
    <source>
        <dbReference type="ARBA" id="ARBA00023136"/>
    </source>
</evidence>
<evidence type="ECO:0000313" key="16">
    <source>
        <dbReference type="EMBL" id="OGC54154.1"/>
    </source>
</evidence>
<dbReference type="InterPro" id="IPR036138">
    <property type="entry name" value="PBP_dimer_sf"/>
</dbReference>
<evidence type="ECO:0000259" key="14">
    <source>
        <dbReference type="Pfam" id="PF00905"/>
    </source>
</evidence>
<dbReference type="InterPro" id="IPR005311">
    <property type="entry name" value="PBP_dimer"/>
</dbReference>
<protein>
    <submittedName>
        <fullName evidence="16">Penicillin-binding protein 2</fullName>
    </submittedName>
</protein>
<dbReference type="GO" id="GO:0071972">
    <property type="term" value="F:peptidoglycan L,D-transpeptidase activity"/>
    <property type="evidence" value="ECO:0007669"/>
    <property type="project" value="TreeGrafter"/>
</dbReference>
<dbReference type="EMBL" id="MEVD01000005">
    <property type="protein sequence ID" value="OGC54154.1"/>
    <property type="molecule type" value="Genomic_DNA"/>
</dbReference>
<keyword evidence="11 13" id="KW-0472">Membrane</keyword>
<proteinExistence type="predicted"/>
<dbReference type="InterPro" id="IPR001460">
    <property type="entry name" value="PCN-bd_Tpept"/>
</dbReference>
<evidence type="ECO:0000259" key="15">
    <source>
        <dbReference type="Pfam" id="PF03717"/>
    </source>
</evidence>
<keyword evidence="12" id="KW-0961">Cell wall biogenesis/degradation</keyword>
<keyword evidence="9" id="KW-0573">Peptidoglycan synthesis</keyword>
<dbReference type="GO" id="GO:0005886">
    <property type="term" value="C:plasma membrane"/>
    <property type="evidence" value="ECO:0007669"/>
    <property type="project" value="UniProtKB-SubCell"/>
</dbReference>
<keyword evidence="7" id="KW-0378">Hydrolase</keyword>
<dbReference type="GO" id="GO:0009252">
    <property type="term" value="P:peptidoglycan biosynthetic process"/>
    <property type="evidence" value="ECO:0007669"/>
    <property type="project" value="UniProtKB-KW"/>
</dbReference>
<evidence type="ECO:0000256" key="13">
    <source>
        <dbReference type="SAM" id="Phobius"/>
    </source>
</evidence>
<keyword evidence="4" id="KW-0997">Cell inner membrane</keyword>
<evidence type="ECO:0000256" key="2">
    <source>
        <dbReference type="ARBA" id="ARBA00004236"/>
    </source>
</evidence>
<evidence type="ECO:0000256" key="3">
    <source>
        <dbReference type="ARBA" id="ARBA00022475"/>
    </source>
</evidence>
<keyword evidence="10 13" id="KW-1133">Transmembrane helix</keyword>
<dbReference type="STRING" id="1802620.A3D91_02210"/>
<dbReference type="InterPro" id="IPR017790">
    <property type="entry name" value="Penicillin-binding_protein_2"/>
</dbReference>